<evidence type="ECO:0008006" key="3">
    <source>
        <dbReference type="Google" id="ProtNLM"/>
    </source>
</evidence>
<evidence type="ECO:0000313" key="2">
    <source>
        <dbReference type="Proteomes" id="UP000077271"/>
    </source>
</evidence>
<dbReference type="RefSeq" id="WP_063975471.1">
    <property type="nucleotide sequence ID" value="NZ_LQWZ01000036.1"/>
</dbReference>
<proteinExistence type="predicted"/>
<accession>A0A177KIX4</accession>
<protein>
    <recommendedName>
        <fullName evidence="3">Phage protein Gp138 N-terminal domain-containing protein</fullName>
    </recommendedName>
</protein>
<dbReference type="OrthoDB" id="2621843at2"/>
<reference evidence="1 2" key="1">
    <citation type="submission" date="2016-01" db="EMBL/GenBank/DDBJ databases">
        <title>Investigation of taxonomic status of Bacillus aminovorans.</title>
        <authorList>
            <person name="Verma A."/>
            <person name="Pal Y."/>
            <person name="Krishnamurthi S."/>
        </authorList>
    </citation>
    <scope>NUCLEOTIDE SEQUENCE [LARGE SCALE GENOMIC DNA]</scope>
    <source>
        <strain evidence="1 2">DSM 4337</strain>
    </source>
</reference>
<comment type="caution">
    <text evidence="1">The sequence shown here is derived from an EMBL/GenBank/DDBJ whole genome shotgun (WGS) entry which is preliminary data.</text>
</comment>
<gene>
    <name evidence="1" type="ORF">AWH48_12000</name>
</gene>
<evidence type="ECO:0000313" key="1">
    <source>
        <dbReference type="EMBL" id="OAH53074.1"/>
    </source>
</evidence>
<dbReference type="AlphaFoldDB" id="A0A177KIX4"/>
<organism evidence="1 2">
    <name type="scientific">Domibacillus aminovorans</name>
    <dbReference type="NCBI Taxonomy" id="29332"/>
    <lineage>
        <taxon>Bacteria</taxon>
        <taxon>Bacillati</taxon>
        <taxon>Bacillota</taxon>
        <taxon>Bacilli</taxon>
        <taxon>Bacillales</taxon>
        <taxon>Bacillaceae</taxon>
        <taxon>Domibacillus</taxon>
    </lineage>
</organism>
<sequence>MAEDTNFFVRYAEEIGAQIHVAAPARVVSVYGTTSADVQTLYKTEEDDGHFIQAVPILKHVGLVSEGDVVYVSFADRPLDHMNGNKSFVPEFSGRHRVIDGVIIGVFPS</sequence>
<dbReference type="EMBL" id="LQWZ01000036">
    <property type="protein sequence ID" value="OAH53074.1"/>
    <property type="molecule type" value="Genomic_DNA"/>
</dbReference>
<dbReference type="Proteomes" id="UP000077271">
    <property type="component" value="Unassembled WGS sequence"/>
</dbReference>
<name>A0A177KIX4_9BACI</name>